<dbReference type="InterPro" id="IPR023394">
    <property type="entry name" value="Sec7_C_sf"/>
</dbReference>
<dbReference type="Gene3D" id="1.10.1000.11">
    <property type="entry name" value="Arf Nucleotide-binding Site Opener,domain 2"/>
    <property type="match status" value="1"/>
</dbReference>
<dbReference type="Proteomes" id="UP001418222">
    <property type="component" value="Unassembled WGS sequence"/>
</dbReference>
<dbReference type="EMBL" id="JBBWWQ010000017">
    <property type="protein sequence ID" value="KAK8924103.1"/>
    <property type="molecule type" value="Genomic_DNA"/>
</dbReference>
<keyword evidence="2" id="KW-1185">Reference proteome</keyword>
<dbReference type="AlphaFoldDB" id="A0AAP0B203"/>
<proteinExistence type="predicted"/>
<organism evidence="1 2">
    <name type="scientific">Platanthera zijinensis</name>
    <dbReference type="NCBI Taxonomy" id="2320716"/>
    <lineage>
        <taxon>Eukaryota</taxon>
        <taxon>Viridiplantae</taxon>
        <taxon>Streptophyta</taxon>
        <taxon>Embryophyta</taxon>
        <taxon>Tracheophyta</taxon>
        <taxon>Spermatophyta</taxon>
        <taxon>Magnoliopsida</taxon>
        <taxon>Liliopsida</taxon>
        <taxon>Asparagales</taxon>
        <taxon>Orchidaceae</taxon>
        <taxon>Orchidoideae</taxon>
        <taxon>Orchideae</taxon>
        <taxon>Orchidinae</taxon>
        <taxon>Platanthera</taxon>
    </lineage>
</organism>
<dbReference type="GO" id="GO:0005085">
    <property type="term" value="F:guanyl-nucleotide exchange factor activity"/>
    <property type="evidence" value="ECO:0007669"/>
    <property type="project" value="InterPro"/>
</dbReference>
<reference evidence="1 2" key="1">
    <citation type="journal article" date="2022" name="Nat. Plants">
        <title>Genomes of leafy and leafless Platanthera orchids illuminate the evolution of mycoheterotrophy.</title>
        <authorList>
            <person name="Li M.H."/>
            <person name="Liu K.W."/>
            <person name="Li Z."/>
            <person name="Lu H.C."/>
            <person name="Ye Q.L."/>
            <person name="Zhang D."/>
            <person name="Wang J.Y."/>
            <person name="Li Y.F."/>
            <person name="Zhong Z.M."/>
            <person name="Liu X."/>
            <person name="Yu X."/>
            <person name="Liu D.K."/>
            <person name="Tu X.D."/>
            <person name="Liu B."/>
            <person name="Hao Y."/>
            <person name="Liao X.Y."/>
            <person name="Jiang Y.T."/>
            <person name="Sun W.H."/>
            <person name="Chen J."/>
            <person name="Chen Y.Q."/>
            <person name="Ai Y."/>
            <person name="Zhai J.W."/>
            <person name="Wu S.S."/>
            <person name="Zhou Z."/>
            <person name="Hsiao Y.Y."/>
            <person name="Wu W.L."/>
            <person name="Chen Y.Y."/>
            <person name="Lin Y.F."/>
            <person name="Hsu J.L."/>
            <person name="Li C.Y."/>
            <person name="Wang Z.W."/>
            <person name="Zhao X."/>
            <person name="Zhong W.Y."/>
            <person name="Ma X.K."/>
            <person name="Ma L."/>
            <person name="Huang J."/>
            <person name="Chen G.Z."/>
            <person name="Huang M.Z."/>
            <person name="Huang L."/>
            <person name="Peng D.H."/>
            <person name="Luo Y.B."/>
            <person name="Zou S.Q."/>
            <person name="Chen S.P."/>
            <person name="Lan S."/>
            <person name="Tsai W.C."/>
            <person name="Van de Peer Y."/>
            <person name="Liu Z.J."/>
        </authorList>
    </citation>
    <scope>NUCLEOTIDE SEQUENCE [LARGE SCALE GENOMIC DNA]</scope>
    <source>
        <strain evidence="1">Lor287</strain>
    </source>
</reference>
<accession>A0AAP0B203</accession>
<dbReference type="PANTHER" id="PTHR10663:SF388">
    <property type="entry name" value="GOLGI-SPECIFIC BREFELDIN A-RESISTANCE GUANINE NUCLEOTIDE EXCHANGE FACTOR 1"/>
    <property type="match status" value="1"/>
</dbReference>
<dbReference type="GO" id="GO:0032012">
    <property type="term" value="P:regulation of ARF protein signal transduction"/>
    <property type="evidence" value="ECO:0007669"/>
    <property type="project" value="InterPro"/>
</dbReference>
<evidence type="ECO:0000313" key="1">
    <source>
        <dbReference type="EMBL" id="KAK8924103.1"/>
    </source>
</evidence>
<dbReference type="SUPFAM" id="SSF48425">
    <property type="entry name" value="Sec7 domain"/>
    <property type="match status" value="1"/>
</dbReference>
<protein>
    <submittedName>
        <fullName evidence="1">ARF guanine-nucleotide exchange factor GNOM</fullName>
    </submittedName>
</protein>
<gene>
    <name evidence="1" type="primary">GN</name>
    <name evidence="1" type="ORF">KSP39_PZI019633</name>
</gene>
<dbReference type="PANTHER" id="PTHR10663">
    <property type="entry name" value="GUANYL-NUCLEOTIDE EXCHANGE FACTOR"/>
    <property type="match status" value="1"/>
</dbReference>
<evidence type="ECO:0000313" key="2">
    <source>
        <dbReference type="Proteomes" id="UP001418222"/>
    </source>
</evidence>
<dbReference type="InterPro" id="IPR035999">
    <property type="entry name" value="Sec7_dom_sf"/>
</dbReference>
<sequence length="194" mass="21398">MQVEKKMTEEDFIRSNDLPREYLSELYHSICKNEIKTIPDPGTAMFEEELGTTFGGDTKARLATETLFNIANTLWDHIHAGWRNILNCILRLHKPGLLPARVAGDAADEAELPADAAAHGKAALSSLLSSHISSLGAPRWSSGLMGRFTQLLSLDADEPRSHPTEQQLAALQNNFAPHLQSQVFAGLMEAILRR</sequence>
<comment type="caution">
    <text evidence="1">The sequence shown here is derived from an EMBL/GenBank/DDBJ whole genome shotgun (WGS) entry which is preliminary data.</text>
</comment>
<name>A0AAP0B203_9ASPA</name>